<feature type="region of interest" description="Disordered" evidence="5">
    <location>
        <begin position="1"/>
        <end position="38"/>
    </location>
</feature>
<feature type="compositionally biased region" description="Polar residues" evidence="5">
    <location>
        <begin position="15"/>
        <end position="31"/>
    </location>
</feature>
<dbReference type="Proteomes" id="UP001302602">
    <property type="component" value="Unassembled WGS sequence"/>
</dbReference>
<comment type="caution">
    <text evidence="8">The sequence shown here is derived from an EMBL/GenBank/DDBJ whole genome shotgun (WGS) entry which is preliminary data.</text>
</comment>
<organism evidence="8 9">
    <name type="scientific">Parathielavia appendiculata</name>
    <dbReference type="NCBI Taxonomy" id="2587402"/>
    <lineage>
        <taxon>Eukaryota</taxon>
        <taxon>Fungi</taxon>
        <taxon>Dikarya</taxon>
        <taxon>Ascomycota</taxon>
        <taxon>Pezizomycotina</taxon>
        <taxon>Sordariomycetes</taxon>
        <taxon>Sordariomycetidae</taxon>
        <taxon>Sordariales</taxon>
        <taxon>Chaetomiaceae</taxon>
        <taxon>Parathielavia</taxon>
    </lineage>
</organism>
<dbReference type="Pfam" id="PF03404">
    <property type="entry name" value="Mo-co_dimer"/>
    <property type="match status" value="1"/>
</dbReference>
<dbReference type="PANTHER" id="PTHR19372">
    <property type="entry name" value="SULFITE REDUCTASE"/>
    <property type="match status" value="1"/>
</dbReference>
<comment type="cofactor">
    <cofactor evidence="1">
        <name>Mo-molybdopterin</name>
        <dbReference type="ChEBI" id="CHEBI:71302"/>
    </cofactor>
</comment>
<name>A0AAN6TTW3_9PEZI</name>
<dbReference type="GO" id="GO:0043546">
    <property type="term" value="F:molybdopterin cofactor binding"/>
    <property type="evidence" value="ECO:0007669"/>
    <property type="project" value="TreeGrafter"/>
</dbReference>
<dbReference type="PANTHER" id="PTHR19372:SF6">
    <property type="entry name" value="SULFITE OXIDASE"/>
    <property type="match status" value="1"/>
</dbReference>
<dbReference type="SUPFAM" id="SSF56524">
    <property type="entry name" value="Oxidoreductase molybdopterin-binding domain"/>
    <property type="match status" value="1"/>
</dbReference>
<dbReference type="InterPro" id="IPR014756">
    <property type="entry name" value="Ig_E-set"/>
</dbReference>
<keyword evidence="4" id="KW-0560">Oxidoreductase</keyword>
<feature type="domain" description="Oxidoreductase molybdopterin-binding" evidence="6">
    <location>
        <begin position="214"/>
        <end position="249"/>
    </location>
</feature>
<dbReference type="InterPro" id="IPR000572">
    <property type="entry name" value="OxRdtase_Mopterin-bd_dom"/>
</dbReference>
<dbReference type="RefSeq" id="XP_062644429.1">
    <property type="nucleotide sequence ID" value="XM_062794885.1"/>
</dbReference>
<keyword evidence="3" id="KW-0479">Metal-binding</keyword>
<feature type="domain" description="Moybdenum cofactor oxidoreductase dimerisation" evidence="7">
    <location>
        <begin position="276"/>
        <end position="412"/>
    </location>
</feature>
<evidence type="ECO:0000256" key="3">
    <source>
        <dbReference type="ARBA" id="ARBA00022723"/>
    </source>
</evidence>
<dbReference type="GO" id="GO:0008482">
    <property type="term" value="F:sulfite oxidase activity"/>
    <property type="evidence" value="ECO:0007669"/>
    <property type="project" value="TreeGrafter"/>
</dbReference>
<evidence type="ECO:0000259" key="6">
    <source>
        <dbReference type="Pfam" id="PF00174"/>
    </source>
</evidence>
<evidence type="ECO:0000313" key="9">
    <source>
        <dbReference type="Proteomes" id="UP001302602"/>
    </source>
</evidence>
<dbReference type="PRINTS" id="PR00407">
    <property type="entry name" value="EUMOPTERIN"/>
</dbReference>
<evidence type="ECO:0000256" key="5">
    <source>
        <dbReference type="SAM" id="MobiDB-lite"/>
    </source>
</evidence>
<dbReference type="Gene3D" id="2.60.40.650">
    <property type="match status" value="1"/>
</dbReference>
<keyword evidence="9" id="KW-1185">Reference proteome</keyword>
<reference evidence="8" key="1">
    <citation type="journal article" date="2023" name="Mol. Phylogenet. Evol.">
        <title>Genome-scale phylogeny and comparative genomics of the fungal order Sordariales.</title>
        <authorList>
            <person name="Hensen N."/>
            <person name="Bonometti L."/>
            <person name="Westerberg I."/>
            <person name="Brannstrom I.O."/>
            <person name="Guillou S."/>
            <person name="Cros-Aarteil S."/>
            <person name="Calhoun S."/>
            <person name="Haridas S."/>
            <person name="Kuo A."/>
            <person name="Mondo S."/>
            <person name="Pangilinan J."/>
            <person name="Riley R."/>
            <person name="LaButti K."/>
            <person name="Andreopoulos B."/>
            <person name="Lipzen A."/>
            <person name="Chen C."/>
            <person name="Yan M."/>
            <person name="Daum C."/>
            <person name="Ng V."/>
            <person name="Clum A."/>
            <person name="Steindorff A."/>
            <person name="Ohm R.A."/>
            <person name="Martin F."/>
            <person name="Silar P."/>
            <person name="Natvig D.O."/>
            <person name="Lalanne C."/>
            <person name="Gautier V."/>
            <person name="Ament-Velasquez S.L."/>
            <person name="Kruys A."/>
            <person name="Hutchinson M.I."/>
            <person name="Powell A.J."/>
            <person name="Barry K."/>
            <person name="Miller A.N."/>
            <person name="Grigoriev I.V."/>
            <person name="Debuchy R."/>
            <person name="Gladieux P."/>
            <person name="Hiltunen Thoren M."/>
            <person name="Johannesson H."/>
        </authorList>
    </citation>
    <scope>NUCLEOTIDE SEQUENCE</scope>
    <source>
        <strain evidence="8">CBS 731.68</strain>
    </source>
</reference>
<sequence length="458" mass="52321">MNEPQGLEPGKLALRNQSDITISFDSSQTADPNPDDPAFVVEEERPSWHGYVEAHKRFIRYKFPPPPELQLGPLPPTNPVLEGNVPEESWEIVQKAPKHLLNKDSVTPNELHFVRNYGGIPTLGPGAFDLCLDELVNYPQKLTLADLQDESKFPRSLAEGPISTALWSGISLKKVIKYCEGLKDGGKHIELYGADSYLNGGAPRVGDEREAVAWIHGAPLRAVVNYGLTGARNVKWLYRIKAIEKPSRAPVQSREYLYFQQQYGKHNQLPHLGIQVQEMPVTSAIMMPWHKEVVVHKLHIEVAGKEQRNLNSPQIRLIVDTQQGWAYSGGGRWPERVKVSSDGGWAWYQVPPENLSAKHKWTWRTWSISVPCDQEGWTELVVRCWDNSLNIQQMEVRHSWNWGLHVTSSCHRIRKRLAEFEEHKESFVPITRPTEFKTMSLEEYNKVWANLKPRDVDD</sequence>
<dbReference type="GO" id="GO:0006790">
    <property type="term" value="P:sulfur compound metabolic process"/>
    <property type="evidence" value="ECO:0007669"/>
    <property type="project" value="TreeGrafter"/>
</dbReference>
<keyword evidence="2" id="KW-0500">Molybdenum</keyword>
<evidence type="ECO:0000313" key="8">
    <source>
        <dbReference type="EMBL" id="KAK4120658.1"/>
    </source>
</evidence>
<dbReference type="InterPro" id="IPR008335">
    <property type="entry name" value="Mopterin_OxRdtase_euk"/>
</dbReference>
<evidence type="ECO:0000256" key="1">
    <source>
        <dbReference type="ARBA" id="ARBA00001924"/>
    </source>
</evidence>
<accession>A0AAN6TTW3</accession>
<dbReference type="Gene3D" id="3.90.420.10">
    <property type="entry name" value="Oxidoreductase, molybdopterin-binding domain"/>
    <property type="match status" value="1"/>
</dbReference>
<dbReference type="Pfam" id="PF00174">
    <property type="entry name" value="Oxidored_molyb"/>
    <property type="match status" value="1"/>
</dbReference>
<reference evidence="8" key="2">
    <citation type="submission" date="2023-05" db="EMBL/GenBank/DDBJ databases">
        <authorList>
            <consortium name="Lawrence Berkeley National Laboratory"/>
            <person name="Steindorff A."/>
            <person name="Hensen N."/>
            <person name="Bonometti L."/>
            <person name="Westerberg I."/>
            <person name="Brannstrom I.O."/>
            <person name="Guillou S."/>
            <person name="Cros-Aarteil S."/>
            <person name="Calhoun S."/>
            <person name="Haridas S."/>
            <person name="Kuo A."/>
            <person name="Mondo S."/>
            <person name="Pangilinan J."/>
            <person name="Riley R."/>
            <person name="Labutti K."/>
            <person name="Andreopoulos B."/>
            <person name="Lipzen A."/>
            <person name="Chen C."/>
            <person name="Yanf M."/>
            <person name="Daum C."/>
            <person name="Ng V."/>
            <person name="Clum A."/>
            <person name="Ohm R."/>
            <person name="Martin F."/>
            <person name="Silar P."/>
            <person name="Natvig D."/>
            <person name="Lalanne C."/>
            <person name="Gautier V."/>
            <person name="Ament-Velasquez S.L."/>
            <person name="Kruys A."/>
            <person name="Hutchinson M.I."/>
            <person name="Powell A.J."/>
            <person name="Barry K."/>
            <person name="Miller A.N."/>
            <person name="Grigoriev I.V."/>
            <person name="Debuchy R."/>
            <person name="Gladieux P."/>
            <person name="Thoren M.H."/>
            <person name="Johannesson H."/>
        </authorList>
    </citation>
    <scope>NUCLEOTIDE SEQUENCE</scope>
    <source>
        <strain evidence="8">CBS 731.68</strain>
    </source>
</reference>
<gene>
    <name evidence="8" type="ORF">N657DRAFT_658319</name>
</gene>
<evidence type="ECO:0000256" key="4">
    <source>
        <dbReference type="ARBA" id="ARBA00023002"/>
    </source>
</evidence>
<evidence type="ECO:0000256" key="2">
    <source>
        <dbReference type="ARBA" id="ARBA00022505"/>
    </source>
</evidence>
<dbReference type="GeneID" id="87831654"/>
<dbReference type="GO" id="GO:0020037">
    <property type="term" value="F:heme binding"/>
    <property type="evidence" value="ECO:0007669"/>
    <property type="project" value="TreeGrafter"/>
</dbReference>
<dbReference type="InterPro" id="IPR005066">
    <property type="entry name" value="MoCF_OxRdtse_dimer"/>
</dbReference>
<protein>
    <submittedName>
        <fullName evidence="8">Molybdopterin binding oxidoreductase</fullName>
    </submittedName>
</protein>
<dbReference type="EMBL" id="MU853237">
    <property type="protein sequence ID" value="KAK4120658.1"/>
    <property type="molecule type" value="Genomic_DNA"/>
</dbReference>
<evidence type="ECO:0000259" key="7">
    <source>
        <dbReference type="Pfam" id="PF03404"/>
    </source>
</evidence>
<dbReference type="AlphaFoldDB" id="A0AAN6TTW3"/>
<dbReference type="InterPro" id="IPR036374">
    <property type="entry name" value="OxRdtase_Mopterin-bd_sf"/>
</dbReference>
<proteinExistence type="predicted"/>
<dbReference type="SUPFAM" id="SSF81296">
    <property type="entry name" value="E set domains"/>
    <property type="match status" value="1"/>
</dbReference>
<dbReference type="GO" id="GO:0030151">
    <property type="term" value="F:molybdenum ion binding"/>
    <property type="evidence" value="ECO:0007669"/>
    <property type="project" value="InterPro"/>
</dbReference>